<organism evidence="3 4">
    <name type="scientific">Heracleum sosnowskyi</name>
    <dbReference type="NCBI Taxonomy" id="360622"/>
    <lineage>
        <taxon>Eukaryota</taxon>
        <taxon>Viridiplantae</taxon>
        <taxon>Streptophyta</taxon>
        <taxon>Embryophyta</taxon>
        <taxon>Tracheophyta</taxon>
        <taxon>Spermatophyta</taxon>
        <taxon>Magnoliopsida</taxon>
        <taxon>eudicotyledons</taxon>
        <taxon>Gunneridae</taxon>
        <taxon>Pentapetalae</taxon>
        <taxon>asterids</taxon>
        <taxon>campanulids</taxon>
        <taxon>Apiales</taxon>
        <taxon>Apiaceae</taxon>
        <taxon>Apioideae</taxon>
        <taxon>apioid superclade</taxon>
        <taxon>Tordylieae</taxon>
        <taxon>Tordyliinae</taxon>
        <taxon>Heracleum</taxon>
    </lineage>
</organism>
<dbReference type="Proteomes" id="UP001237642">
    <property type="component" value="Unassembled WGS sequence"/>
</dbReference>
<feature type="chain" id="PRO_5042111327" evidence="2">
    <location>
        <begin position="25"/>
        <end position="265"/>
    </location>
</feature>
<name>A0AAD8HJC1_9APIA</name>
<keyword evidence="2" id="KW-0732">Signal</keyword>
<keyword evidence="4" id="KW-1185">Reference proteome</keyword>
<proteinExistence type="predicted"/>
<evidence type="ECO:0000256" key="2">
    <source>
        <dbReference type="SAM" id="SignalP"/>
    </source>
</evidence>
<comment type="caution">
    <text evidence="3">The sequence shown here is derived from an EMBL/GenBank/DDBJ whole genome shotgun (WGS) entry which is preliminary data.</text>
</comment>
<accession>A0AAD8HJC1</accession>
<reference evidence="3" key="1">
    <citation type="submission" date="2023-02" db="EMBL/GenBank/DDBJ databases">
        <title>Genome of toxic invasive species Heracleum sosnowskyi carries increased number of genes despite the absence of recent whole-genome duplications.</title>
        <authorList>
            <person name="Schelkunov M."/>
            <person name="Shtratnikova V."/>
            <person name="Makarenko M."/>
            <person name="Klepikova A."/>
            <person name="Omelchenko D."/>
            <person name="Novikova G."/>
            <person name="Obukhova E."/>
            <person name="Bogdanov V."/>
            <person name="Penin A."/>
            <person name="Logacheva M."/>
        </authorList>
    </citation>
    <scope>NUCLEOTIDE SEQUENCE</scope>
    <source>
        <strain evidence="3">Hsosn_3</strain>
        <tissue evidence="3">Leaf</tissue>
    </source>
</reference>
<reference evidence="3" key="2">
    <citation type="submission" date="2023-05" db="EMBL/GenBank/DDBJ databases">
        <authorList>
            <person name="Schelkunov M.I."/>
        </authorList>
    </citation>
    <scope>NUCLEOTIDE SEQUENCE</scope>
    <source>
        <strain evidence="3">Hsosn_3</strain>
        <tissue evidence="3">Leaf</tissue>
    </source>
</reference>
<gene>
    <name evidence="3" type="ORF">POM88_042696</name>
</gene>
<evidence type="ECO:0000313" key="4">
    <source>
        <dbReference type="Proteomes" id="UP001237642"/>
    </source>
</evidence>
<sequence length="265" mass="29223">MNMKSILALFAVLALFMITNTSHARPGAGGHWHVMKGDAMPMNQDLMDMRNSALSNRKSDTTVAEDIVDEKLSVDESNPIPDLSIYHGDSTLKGKNSYVDNSDPMPDATIDRGDSHLKGTNSNVDESDPIPDMTKYHGDSKFKGENSYEDDSNPIPDLSIYHGDSRMKGENSYEDESNPIPDVSIYHGDSRMKGKECKFGDLAIMGVLTRTLTLSSLALQYEPRTQSRCRASYTITLPEKEVTRCGLGSGLDSRSHLRKSGINRA</sequence>
<feature type="signal peptide" evidence="2">
    <location>
        <begin position="1"/>
        <end position="24"/>
    </location>
</feature>
<dbReference type="InterPro" id="IPR024489">
    <property type="entry name" value="Organ_specific_prot"/>
</dbReference>
<protein>
    <submittedName>
        <fullName evidence="3">Uncharacterized protein</fullName>
    </submittedName>
</protein>
<feature type="region of interest" description="Disordered" evidence="1">
    <location>
        <begin position="97"/>
        <end position="132"/>
    </location>
</feature>
<evidence type="ECO:0000256" key="1">
    <source>
        <dbReference type="SAM" id="MobiDB-lite"/>
    </source>
</evidence>
<dbReference type="AlphaFoldDB" id="A0AAD8HJC1"/>
<dbReference type="PANTHER" id="PTHR33731:SF2">
    <property type="entry name" value="ORGAN-SPECIFIC PROTEIN S2-LIKE"/>
    <property type="match status" value="1"/>
</dbReference>
<dbReference type="Pfam" id="PF10950">
    <property type="entry name" value="Organ_specific"/>
    <property type="match status" value="1"/>
</dbReference>
<dbReference type="EMBL" id="JAUIZM010000009">
    <property type="protein sequence ID" value="KAK1367135.1"/>
    <property type="molecule type" value="Genomic_DNA"/>
</dbReference>
<dbReference type="PANTHER" id="PTHR33731">
    <property type="entry name" value="PROTEIN, PUTATIVE-RELATED"/>
    <property type="match status" value="1"/>
</dbReference>
<evidence type="ECO:0000313" key="3">
    <source>
        <dbReference type="EMBL" id="KAK1367135.1"/>
    </source>
</evidence>